<reference evidence="1 2" key="1">
    <citation type="submission" date="2015-04" db="EMBL/GenBank/DDBJ databases">
        <authorList>
            <person name="Syromyatnikov M.Y."/>
            <person name="Popov V.N."/>
        </authorList>
    </citation>
    <scope>NUCLEOTIDE SEQUENCE [LARGE SCALE GENOMIC DNA]</scope>
</reference>
<organism evidence="1 2">
    <name type="scientific">Clunio marinus</name>
    <dbReference type="NCBI Taxonomy" id="568069"/>
    <lineage>
        <taxon>Eukaryota</taxon>
        <taxon>Metazoa</taxon>
        <taxon>Ecdysozoa</taxon>
        <taxon>Arthropoda</taxon>
        <taxon>Hexapoda</taxon>
        <taxon>Insecta</taxon>
        <taxon>Pterygota</taxon>
        <taxon>Neoptera</taxon>
        <taxon>Endopterygota</taxon>
        <taxon>Diptera</taxon>
        <taxon>Nematocera</taxon>
        <taxon>Chironomoidea</taxon>
        <taxon>Chironomidae</taxon>
        <taxon>Clunio</taxon>
    </lineage>
</organism>
<evidence type="ECO:0000313" key="2">
    <source>
        <dbReference type="Proteomes" id="UP000183832"/>
    </source>
</evidence>
<dbReference type="EMBL" id="CVRI01000021">
    <property type="protein sequence ID" value="CRK91620.1"/>
    <property type="molecule type" value="Genomic_DNA"/>
</dbReference>
<gene>
    <name evidence="1" type="ORF">CLUMA_CG005274</name>
</gene>
<accession>A0A1J1HW87</accession>
<protein>
    <submittedName>
        <fullName evidence="1">CLUMA_CG005274, isoform A</fullName>
    </submittedName>
</protein>
<dbReference type="Proteomes" id="UP000183832">
    <property type="component" value="Unassembled WGS sequence"/>
</dbReference>
<sequence>MFANYVINLSERLEENLSNFLCKFYESFYFVKFRRDKKLDFSWKISVFLHLFCLLVLNAQCVTNSADFSKHPSVMVNVGNKNKNKRKTKQIKINVTEESFAAFLFTMIRLDNSECPWSSGCVKICNISLMNNETTRYETENSQLESLK</sequence>
<name>A0A1J1HW87_9DIPT</name>
<dbReference type="AlphaFoldDB" id="A0A1J1HW87"/>
<proteinExistence type="predicted"/>
<keyword evidence="2" id="KW-1185">Reference proteome</keyword>
<evidence type="ECO:0000313" key="1">
    <source>
        <dbReference type="EMBL" id="CRK91620.1"/>
    </source>
</evidence>